<dbReference type="NCBIfam" id="TIGR00012">
    <property type="entry name" value="L29"/>
    <property type="match status" value="1"/>
</dbReference>
<evidence type="ECO:0000256" key="5">
    <source>
        <dbReference type="SAM" id="MobiDB-lite"/>
    </source>
</evidence>
<evidence type="ECO:0000256" key="2">
    <source>
        <dbReference type="ARBA" id="ARBA00022980"/>
    </source>
</evidence>
<evidence type="ECO:0000256" key="1">
    <source>
        <dbReference type="ARBA" id="ARBA00009254"/>
    </source>
</evidence>
<evidence type="ECO:0000256" key="4">
    <source>
        <dbReference type="HAMAP-Rule" id="MF_00374"/>
    </source>
</evidence>
<organism evidence="6 7">
    <name type="scientific">Halostagnicola larsenii XH-48</name>
    <dbReference type="NCBI Taxonomy" id="797299"/>
    <lineage>
        <taxon>Archaea</taxon>
        <taxon>Methanobacteriati</taxon>
        <taxon>Methanobacteriota</taxon>
        <taxon>Stenosarchaea group</taxon>
        <taxon>Halobacteria</taxon>
        <taxon>Halobacteriales</taxon>
        <taxon>Natrialbaceae</taxon>
        <taxon>Halostagnicola</taxon>
    </lineage>
</organism>
<dbReference type="GO" id="GO:0003735">
    <property type="term" value="F:structural constituent of ribosome"/>
    <property type="evidence" value="ECO:0007669"/>
    <property type="project" value="InterPro"/>
</dbReference>
<dbReference type="InterPro" id="IPR001854">
    <property type="entry name" value="Ribosomal_uL29"/>
</dbReference>
<dbReference type="InterPro" id="IPR036049">
    <property type="entry name" value="Ribosomal_uL29_sf"/>
</dbReference>
<evidence type="ECO:0000313" key="7">
    <source>
        <dbReference type="Proteomes" id="UP000019024"/>
    </source>
</evidence>
<keyword evidence="3 4" id="KW-0687">Ribonucleoprotein</keyword>
<dbReference type="GO" id="GO:0006412">
    <property type="term" value="P:translation"/>
    <property type="evidence" value="ECO:0007669"/>
    <property type="project" value="UniProtKB-UniRule"/>
</dbReference>
<dbReference type="SUPFAM" id="SSF46561">
    <property type="entry name" value="Ribosomal protein L29 (L29p)"/>
    <property type="match status" value="1"/>
</dbReference>
<dbReference type="KEGG" id="hlr:HALLA_15505"/>
<proteinExistence type="inferred from homology"/>
<dbReference type="Gene3D" id="1.10.287.310">
    <property type="match status" value="1"/>
</dbReference>
<name>W0JRR8_9EURY</name>
<feature type="region of interest" description="Disordered" evidence="5">
    <location>
        <begin position="61"/>
        <end position="86"/>
    </location>
</feature>
<dbReference type="HAMAP" id="MF_00374">
    <property type="entry name" value="Ribosomal_uL29"/>
    <property type="match status" value="1"/>
</dbReference>
<dbReference type="GO" id="GO:1990904">
    <property type="term" value="C:ribonucleoprotein complex"/>
    <property type="evidence" value="ECO:0007669"/>
    <property type="project" value="UniProtKB-KW"/>
</dbReference>
<dbReference type="EMBL" id="CP007055">
    <property type="protein sequence ID" value="AHF99991.1"/>
    <property type="molecule type" value="Genomic_DNA"/>
</dbReference>
<dbReference type="PATRIC" id="fig|797299.3.peg.2106"/>
<dbReference type="HOGENOM" id="CLU_158491_2_2_2"/>
<comment type="similarity">
    <text evidence="1 4">Belongs to the universal ribosomal protein uL29 family.</text>
</comment>
<dbReference type="Pfam" id="PF00831">
    <property type="entry name" value="Ribosomal_L29"/>
    <property type="match status" value="1"/>
</dbReference>
<evidence type="ECO:0000256" key="3">
    <source>
        <dbReference type="ARBA" id="ARBA00023274"/>
    </source>
</evidence>
<reference evidence="6 7" key="1">
    <citation type="submission" date="2014-01" db="EMBL/GenBank/DDBJ databases">
        <authorList>
            <consortium name="DOE Joint Genome Institute"/>
            <person name="Anderson I."/>
            <person name="Huntemann M."/>
            <person name="Han J."/>
            <person name="Chen A."/>
            <person name="Kyrpides N."/>
            <person name="Mavromatis K."/>
            <person name="Markowitz V."/>
            <person name="Palaniappan K."/>
            <person name="Ivanova N."/>
            <person name="Schaumberg A."/>
            <person name="Pati A."/>
            <person name="Liolios K."/>
            <person name="Nordberg H.P."/>
            <person name="Cantor M.N."/>
            <person name="Hua S.X."/>
            <person name="Woyke T."/>
        </authorList>
    </citation>
    <scope>NUCLEOTIDE SEQUENCE [LARGE SCALE GENOMIC DNA]</scope>
    <source>
        <strain evidence="6 7">XH-48</strain>
    </source>
</reference>
<protein>
    <recommendedName>
        <fullName evidence="4">Large ribosomal subunit protein uL29</fullName>
    </recommendedName>
</protein>
<keyword evidence="7" id="KW-1185">Reference proteome</keyword>
<dbReference type="GeneID" id="25145825"/>
<gene>
    <name evidence="4" type="primary">rpl29</name>
    <name evidence="6" type="ORF">HALLA_15505</name>
</gene>
<dbReference type="Proteomes" id="UP000019024">
    <property type="component" value="Chromosome"/>
</dbReference>
<dbReference type="OrthoDB" id="11736at2157"/>
<accession>W0JRR8</accession>
<dbReference type="AlphaFoldDB" id="W0JRR8"/>
<sequence length="86" mass="9223">MAILHVAEIRDMTAAEREAELEELETELLNQKSVLAAGGAPENPGRIGELGRTIARIKTIQQEEGDFEGEASRSEGGETADEADAE</sequence>
<dbReference type="RefSeq" id="WP_049953230.1">
    <property type="nucleotide sequence ID" value="NZ_CP007055.1"/>
</dbReference>
<evidence type="ECO:0000313" key="6">
    <source>
        <dbReference type="EMBL" id="AHF99991.1"/>
    </source>
</evidence>
<dbReference type="eggNOG" id="arCOG00785">
    <property type="taxonomic scope" value="Archaea"/>
</dbReference>
<keyword evidence="2 4" id="KW-0689">Ribosomal protein</keyword>
<dbReference type="STRING" id="797299.HALLA_15505"/>
<dbReference type="GO" id="GO:0005840">
    <property type="term" value="C:ribosome"/>
    <property type="evidence" value="ECO:0007669"/>
    <property type="project" value="UniProtKB-KW"/>
</dbReference>